<dbReference type="PIRSF" id="PIRSF016838">
    <property type="entry name" value="PafC"/>
    <property type="match status" value="1"/>
</dbReference>
<evidence type="ECO:0000313" key="4">
    <source>
        <dbReference type="EMBL" id="KFM94430.1"/>
    </source>
</evidence>
<feature type="domain" description="HTH deoR-type" evidence="3">
    <location>
        <begin position="3"/>
        <end position="61"/>
    </location>
</feature>
<dbReference type="InterPro" id="IPR013196">
    <property type="entry name" value="HTH_11"/>
</dbReference>
<dbReference type="InterPro" id="IPR028349">
    <property type="entry name" value="PafC-like"/>
</dbReference>
<dbReference type="HOGENOM" id="CLU_041141_5_2_9"/>
<comment type="caution">
    <text evidence="4">The sequence shown here is derived from an EMBL/GenBank/DDBJ whole genome shotgun (WGS) entry which is preliminary data.</text>
</comment>
<dbReference type="SUPFAM" id="SSF46785">
    <property type="entry name" value="Winged helix' DNA-binding domain"/>
    <property type="match status" value="1"/>
</dbReference>
<proteinExistence type="predicted"/>
<gene>
    <name evidence="4" type="ORF">DJ90_1278</name>
</gene>
<evidence type="ECO:0000256" key="2">
    <source>
        <dbReference type="ARBA" id="ARBA00023163"/>
    </source>
</evidence>
<dbReference type="Proteomes" id="UP000029278">
    <property type="component" value="Unassembled WGS sequence"/>
</dbReference>
<dbReference type="GeneID" id="77010655"/>
<accession>A0A090YQM9</accession>
<dbReference type="PATRIC" id="fig|44252.3.peg.5561"/>
<dbReference type="RefSeq" id="WP_036618512.1">
    <property type="nucleotide sequence ID" value="NZ_BGML01000004.1"/>
</dbReference>
<dbReference type="InterPro" id="IPR036390">
    <property type="entry name" value="WH_DNA-bd_sf"/>
</dbReference>
<name>A0A090YQM9_PAEMA</name>
<dbReference type="InterPro" id="IPR036388">
    <property type="entry name" value="WH-like_DNA-bd_sf"/>
</dbReference>
<dbReference type="OrthoDB" id="9815009at2"/>
<dbReference type="InterPro" id="IPR051534">
    <property type="entry name" value="CBASS_pafABC_assoc_protein"/>
</dbReference>
<dbReference type="PANTHER" id="PTHR34580:SF9">
    <property type="entry name" value="SLL5097 PROTEIN"/>
    <property type="match status" value="1"/>
</dbReference>
<dbReference type="Gene3D" id="1.10.10.10">
    <property type="entry name" value="Winged helix-like DNA-binding domain superfamily/Winged helix DNA-binding domain"/>
    <property type="match status" value="1"/>
</dbReference>
<dbReference type="GO" id="GO:0003700">
    <property type="term" value="F:DNA-binding transcription factor activity"/>
    <property type="evidence" value="ECO:0007669"/>
    <property type="project" value="InterPro"/>
</dbReference>
<reference evidence="4 5" key="1">
    <citation type="submission" date="2014-04" db="EMBL/GenBank/DDBJ databases">
        <authorList>
            <person name="Bishop-Lilly K.A."/>
            <person name="Broomall S.M."/>
            <person name="Chain P.S."/>
            <person name="Chertkov O."/>
            <person name="Coyne S.R."/>
            <person name="Daligault H.E."/>
            <person name="Davenport K.W."/>
            <person name="Erkkila T."/>
            <person name="Frey K.G."/>
            <person name="Gibbons H.S."/>
            <person name="Gu W."/>
            <person name="Jaissle J."/>
            <person name="Johnson S.L."/>
            <person name="Koroleva G.I."/>
            <person name="Ladner J.T."/>
            <person name="Lo C.-C."/>
            <person name="Minogue T.D."/>
            <person name="Munk C."/>
            <person name="Palacios G.F."/>
            <person name="Redden C.L."/>
            <person name="Rosenzweig C.N."/>
            <person name="Scholz M.B."/>
            <person name="Teshima H."/>
            <person name="Xu Y."/>
        </authorList>
    </citation>
    <scope>NUCLEOTIDE SEQUENCE [LARGE SCALE GENOMIC DNA]</scope>
    <source>
        <strain evidence="4 5">8244</strain>
    </source>
</reference>
<protein>
    <submittedName>
        <fullName evidence="4">DeoR-like helix-turn-helix domain protein</fullName>
    </submittedName>
</protein>
<evidence type="ECO:0000259" key="3">
    <source>
        <dbReference type="PROSITE" id="PS51000"/>
    </source>
</evidence>
<dbReference type="PANTHER" id="PTHR34580">
    <property type="match status" value="1"/>
</dbReference>
<dbReference type="EMBL" id="JMQA01000047">
    <property type="protein sequence ID" value="KFM94430.1"/>
    <property type="molecule type" value="Genomic_DNA"/>
</dbReference>
<keyword evidence="1" id="KW-0805">Transcription regulation</keyword>
<dbReference type="Pfam" id="PF08279">
    <property type="entry name" value="HTH_11"/>
    <property type="match status" value="1"/>
</dbReference>
<keyword evidence="5" id="KW-1185">Reference proteome</keyword>
<sequence length="318" mass="36180">MPKSQRLIQLIMRINAKRSFTVRELADEFGLSTRTITRDLQELSELGIPIYSVQGRGGGYKLLQERLLPPISFTEGEALAMFFAGQTLDYFGSVPFGEGADSALHKFYHYLPADIREQIDRLKNRIMFWSPYRPMSAEILQILLQAIMIRSVVTVKYKSSGGVSERNIQPIGLYASSGYWYCPAYCFHREDIRQFRADRILSAALNETIPCREDISPMTLLDKPNKDQLEQTTLQLEMTKKGVWLLESNPRFAPFIQRNEDGSGMATVEIAAEDLNFYVDLIWQLGGEVKLAAPAEGIAYMNQKIESMRLLYQTGPLI</sequence>
<dbReference type="AlphaFoldDB" id="A0A090YQM9"/>
<dbReference type="PROSITE" id="PS52050">
    <property type="entry name" value="WYL"/>
    <property type="match status" value="1"/>
</dbReference>
<dbReference type="STRING" id="44252.DJ90_1278"/>
<dbReference type="SMART" id="SM00420">
    <property type="entry name" value="HTH_DEOR"/>
    <property type="match status" value="1"/>
</dbReference>
<dbReference type="InterPro" id="IPR026881">
    <property type="entry name" value="WYL_dom"/>
</dbReference>
<evidence type="ECO:0000256" key="1">
    <source>
        <dbReference type="ARBA" id="ARBA00023015"/>
    </source>
</evidence>
<dbReference type="PROSITE" id="PS51000">
    <property type="entry name" value="HTH_DEOR_2"/>
    <property type="match status" value="1"/>
</dbReference>
<evidence type="ECO:0000313" key="5">
    <source>
        <dbReference type="Proteomes" id="UP000029278"/>
    </source>
</evidence>
<keyword evidence="2" id="KW-0804">Transcription</keyword>
<dbReference type="Pfam" id="PF13280">
    <property type="entry name" value="WYL"/>
    <property type="match status" value="1"/>
</dbReference>
<dbReference type="InterPro" id="IPR001034">
    <property type="entry name" value="DeoR_HTH"/>
</dbReference>
<organism evidence="4 5">
    <name type="scientific">Paenibacillus macerans</name>
    <name type="common">Bacillus macerans</name>
    <dbReference type="NCBI Taxonomy" id="44252"/>
    <lineage>
        <taxon>Bacteria</taxon>
        <taxon>Bacillati</taxon>
        <taxon>Bacillota</taxon>
        <taxon>Bacilli</taxon>
        <taxon>Bacillales</taxon>
        <taxon>Paenibacillaceae</taxon>
        <taxon>Paenibacillus</taxon>
    </lineage>
</organism>